<dbReference type="OrthoDB" id="10436629at2759"/>
<dbReference type="InParanoid" id="A0A0V1BTI1"/>
<gene>
    <name evidence="1" type="ORF">T01_4034</name>
</gene>
<sequence length="86" mass="10288">MALLWEMFYVRTKSSPFMLRFDCLPNSFDMREEEAPSVCNDSSYCSWFQENVPVFFHTVHPEERYLSSYFNQAEDHAHSRIPPMLL</sequence>
<reference evidence="1 2" key="1">
    <citation type="submission" date="2015-01" db="EMBL/GenBank/DDBJ databases">
        <title>Evolution of Trichinella species and genotypes.</title>
        <authorList>
            <person name="Korhonen P.K."/>
            <person name="Edoardo P."/>
            <person name="Giuseppe L.R."/>
            <person name="Gasser R.B."/>
        </authorList>
    </citation>
    <scope>NUCLEOTIDE SEQUENCE [LARGE SCALE GENOMIC DNA]</scope>
    <source>
        <strain evidence="1">ISS3</strain>
    </source>
</reference>
<dbReference type="EMBL" id="JYDH01000013">
    <property type="protein sequence ID" value="KRY40282.1"/>
    <property type="molecule type" value="Genomic_DNA"/>
</dbReference>
<dbReference type="AlphaFoldDB" id="A0A0V1BTI1"/>
<name>A0A0V1BTI1_TRISP</name>
<accession>A0A0V1BTI1</accession>
<comment type="caution">
    <text evidence="1">The sequence shown here is derived from an EMBL/GenBank/DDBJ whole genome shotgun (WGS) entry which is preliminary data.</text>
</comment>
<evidence type="ECO:0000313" key="1">
    <source>
        <dbReference type="EMBL" id="KRY40282.1"/>
    </source>
</evidence>
<dbReference type="Proteomes" id="UP000054776">
    <property type="component" value="Unassembled WGS sequence"/>
</dbReference>
<keyword evidence="2" id="KW-1185">Reference proteome</keyword>
<protein>
    <submittedName>
        <fullName evidence="1">Uncharacterized protein</fullName>
    </submittedName>
</protein>
<evidence type="ECO:0000313" key="2">
    <source>
        <dbReference type="Proteomes" id="UP000054776"/>
    </source>
</evidence>
<proteinExistence type="predicted"/>
<organism evidence="1 2">
    <name type="scientific">Trichinella spiralis</name>
    <name type="common">Trichina worm</name>
    <dbReference type="NCBI Taxonomy" id="6334"/>
    <lineage>
        <taxon>Eukaryota</taxon>
        <taxon>Metazoa</taxon>
        <taxon>Ecdysozoa</taxon>
        <taxon>Nematoda</taxon>
        <taxon>Enoplea</taxon>
        <taxon>Dorylaimia</taxon>
        <taxon>Trichinellida</taxon>
        <taxon>Trichinellidae</taxon>
        <taxon>Trichinella</taxon>
    </lineage>
</organism>